<feature type="domain" description="Calcineurin-like phosphoesterase" evidence="2">
    <location>
        <begin position="35"/>
        <end position="204"/>
    </location>
</feature>
<evidence type="ECO:0000259" key="2">
    <source>
        <dbReference type="Pfam" id="PF00149"/>
    </source>
</evidence>
<dbReference type="InterPro" id="IPR004843">
    <property type="entry name" value="Calcineurin-like_PHP"/>
</dbReference>
<dbReference type="RefSeq" id="WP_013149151.1">
    <property type="nucleotide sequence ID" value="NC_014207.1"/>
</dbReference>
<evidence type="ECO:0000256" key="1">
    <source>
        <dbReference type="SAM" id="SignalP"/>
    </source>
</evidence>
<dbReference type="InterPro" id="IPR029052">
    <property type="entry name" value="Metallo-depent_PP-like"/>
</dbReference>
<dbReference type="EMBL" id="CP002056">
    <property type="protein sequence ID" value="ADI30843.1"/>
    <property type="molecule type" value="Genomic_DNA"/>
</dbReference>
<reference evidence="3 4" key="2">
    <citation type="journal article" date="2011" name="J. Bacteriol.">
        <title>Genomes of three methylotrophs from a single niche uncover genetic and metabolic divergence of Methylophilaceae.</title>
        <authorList>
            <person name="Lapidus A."/>
            <person name="Clum A."/>
            <person name="Labutti K."/>
            <person name="Kaluzhnaya M.G."/>
            <person name="Lim S."/>
            <person name="Beck D.A."/>
            <person name="Glavina Del Rio T."/>
            <person name="Nolan M."/>
            <person name="Mavromatis K."/>
            <person name="Huntemann M."/>
            <person name="Lucas S."/>
            <person name="Lidstrom M.E."/>
            <person name="Ivanova N."/>
            <person name="Chistoserdova L."/>
        </authorList>
    </citation>
    <scope>NUCLEOTIDE SEQUENCE [LARGE SCALE GENOMIC DNA]</scope>
    <source>
        <strain evidence="3 4">301</strain>
    </source>
</reference>
<reference evidence="4" key="1">
    <citation type="submission" date="2010-05" db="EMBL/GenBank/DDBJ databases">
        <title>Complete sequence of Methylotenera sp. 301.</title>
        <authorList>
            <person name="Lucas S."/>
            <person name="Copeland A."/>
            <person name="Lapidus A."/>
            <person name="Cheng J.-F."/>
            <person name="Bruce D."/>
            <person name="Goodwin L."/>
            <person name="Pitluck S."/>
            <person name="Clum A."/>
            <person name="Land M."/>
            <person name="Hauser L."/>
            <person name="Kyrpides N."/>
            <person name="Ivanova N."/>
            <person name="Chistoservova L."/>
            <person name="Kalyuzhnaya M."/>
            <person name="Woyke T."/>
        </authorList>
    </citation>
    <scope>NUCLEOTIDE SEQUENCE [LARGE SCALE GENOMIC DNA]</scope>
    <source>
        <strain evidence="4">301</strain>
    </source>
</reference>
<organism evidence="3 4">
    <name type="scientific">Methylotenera versatilis (strain 301)</name>
    <dbReference type="NCBI Taxonomy" id="666681"/>
    <lineage>
        <taxon>Bacteria</taxon>
        <taxon>Pseudomonadati</taxon>
        <taxon>Pseudomonadota</taxon>
        <taxon>Betaproteobacteria</taxon>
        <taxon>Nitrosomonadales</taxon>
        <taxon>Methylophilaceae</taxon>
        <taxon>Methylotenera</taxon>
    </lineage>
</organism>
<dbReference type="SUPFAM" id="SSF56300">
    <property type="entry name" value="Metallo-dependent phosphatases"/>
    <property type="match status" value="1"/>
</dbReference>
<evidence type="ECO:0000313" key="3">
    <source>
        <dbReference type="EMBL" id="ADI30843.1"/>
    </source>
</evidence>
<dbReference type="eggNOG" id="COG1409">
    <property type="taxonomic scope" value="Bacteria"/>
</dbReference>
<keyword evidence="4" id="KW-1185">Reference proteome</keyword>
<dbReference type="KEGG" id="meh:M301_2482"/>
<accession>D7DMR6</accession>
<dbReference type="AlphaFoldDB" id="D7DMR6"/>
<dbReference type="STRING" id="666681.M301_2482"/>
<name>D7DMR6_METV0</name>
<feature type="chain" id="PRO_5003094591" description="Calcineurin-like phosphoesterase domain-containing protein" evidence="1">
    <location>
        <begin position="24"/>
        <end position="407"/>
    </location>
</feature>
<dbReference type="OrthoDB" id="58809at2"/>
<protein>
    <recommendedName>
        <fullName evidence="2">Calcineurin-like phosphoesterase domain-containing protein</fullName>
    </recommendedName>
</protein>
<dbReference type="Pfam" id="PF00149">
    <property type="entry name" value="Metallophos"/>
    <property type="match status" value="1"/>
</dbReference>
<proteinExistence type="predicted"/>
<gene>
    <name evidence="3" type="ordered locus">M301_2482</name>
</gene>
<sequence length="407" mass="44391" precursor="true">MKKSLLSALVCTCIFGVTTNAHADNNFNKKSSALTLAVFGDSPYDPTGTAQFDATPDFIKSINNDSDVSVVLNVGDLHSGSQACTEAYNQAIYNFWTDFKKPVIYTPGDNEWMDCHKKKQSGGSYNAATDSIVFVNDSNGNPVNYASGNPIKNLDLVRSIFFAEPGHTLGADMEVLSQAISSHRGDEHDRSDNDEHAELIQGDAKFVENVIWEKAGTLFVAVNIPGGSNNGADHWYGTPSMSNMQAQEISVRTEAALHWIDTAFKQAQDKHSKAIVIQVQADMWDLDGNLPSHISNYKSYIDSIAAHTKAFNKPVLLLNGDSHVYRSDNPLVRNAPCVTEAGACSNDSYGSQPYGYNVPNFHRITVHGSTFPMEWLKLSINANNNSATTNNAFGPFSWVRVTAVPAP</sequence>
<keyword evidence="1" id="KW-0732">Signal</keyword>
<evidence type="ECO:0000313" key="4">
    <source>
        <dbReference type="Proteomes" id="UP000000383"/>
    </source>
</evidence>
<dbReference type="HOGENOM" id="CLU_046405_1_0_4"/>
<feature type="signal peptide" evidence="1">
    <location>
        <begin position="1"/>
        <end position="23"/>
    </location>
</feature>
<dbReference type="GO" id="GO:0016787">
    <property type="term" value="F:hydrolase activity"/>
    <property type="evidence" value="ECO:0007669"/>
    <property type="project" value="InterPro"/>
</dbReference>
<dbReference type="Proteomes" id="UP000000383">
    <property type="component" value="Chromosome"/>
</dbReference>